<feature type="compositionally biased region" description="Acidic residues" evidence="3">
    <location>
        <begin position="75"/>
        <end position="85"/>
    </location>
</feature>
<dbReference type="SUPFAM" id="SSF50044">
    <property type="entry name" value="SH3-domain"/>
    <property type="match status" value="1"/>
</dbReference>
<proteinExistence type="predicted"/>
<feature type="compositionally biased region" description="Low complexity" evidence="3">
    <location>
        <begin position="739"/>
        <end position="750"/>
    </location>
</feature>
<dbReference type="Proteomes" id="UP000240493">
    <property type="component" value="Unassembled WGS sequence"/>
</dbReference>
<dbReference type="FunFam" id="2.30.30.40:FF:000035">
    <property type="entry name" value="SH3 domain containing protein"/>
    <property type="match status" value="1"/>
</dbReference>
<evidence type="ECO:0000313" key="6">
    <source>
        <dbReference type="Proteomes" id="UP000240493"/>
    </source>
</evidence>
<organism evidence="5 6">
    <name type="scientific">Trichoderma asperellum (strain ATCC 204424 / CBS 433.97 / NBRC 101777)</name>
    <dbReference type="NCBI Taxonomy" id="1042311"/>
    <lineage>
        <taxon>Eukaryota</taxon>
        <taxon>Fungi</taxon>
        <taxon>Dikarya</taxon>
        <taxon>Ascomycota</taxon>
        <taxon>Pezizomycotina</taxon>
        <taxon>Sordariomycetes</taxon>
        <taxon>Hypocreomycetidae</taxon>
        <taxon>Hypocreales</taxon>
        <taxon>Hypocreaceae</taxon>
        <taxon>Trichoderma</taxon>
    </lineage>
</organism>
<dbReference type="GO" id="GO:0030950">
    <property type="term" value="P:establishment or maintenance of actin cytoskeleton polarity"/>
    <property type="evidence" value="ECO:0007669"/>
    <property type="project" value="TreeGrafter"/>
</dbReference>
<feature type="compositionally biased region" description="Basic and acidic residues" evidence="3">
    <location>
        <begin position="582"/>
        <end position="609"/>
    </location>
</feature>
<feature type="compositionally biased region" description="Basic and acidic residues" evidence="3">
    <location>
        <begin position="632"/>
        <end position="652"/>
    </location>
</feature>
<feature type="compositionally biased region" description="Basic and acidic residues" evidence="3">
    <location>
        <begin position="10"/>
        <end position="19"/>
    </location>
</feature>
<feature type="region of interest" description="Disordered" evidence="3">
    <location>
        <begin position="477"/>
        <end position="674"/>
    </location>
</feature>
<dbReference type="PANTHER" id="PTHR47775">
    <property type="entry name" value="BUD SITE SELECTION PROTEIN 14"/>
    <property type="match status" value="1"/>
</dbReference>
<evidence type="ECO:0000259" key="4">
    <source>
        <dbReference type="PROSITE" id="PS50002"/>
    </source>
</evidence>
<keyword evidence="1 2" id="KW-0728">SH3 domain</keyword>
<evidence type="ECO:0000256" key="2">
    <source>
        <dbReference type="PROSITE-ProRule" id="PRU00192"/>
    </source>
</evidence>
<dbReference type="SMART" id="SM00326">
    <property type="entry name" value="SH3"/>
    <property type="match status" value="1"/>
</dbReference>
<dbReference type="OrthoDB" id="196165at2759"/>
<dbReference type="GO" id="GO:0015630">
    <property type="term" value="C:microtubule cytoskeleton"/>
    <property type="evidence" value="ECO:0007669"/>
    <property type="project" value="TreeGrafter"/>
</dbReference>
<dbReference type="InterPro" id="IPR053039">
    <property type="entry name" value="Polarity_Bud-Selection_Reg"/>
</dbReference>
<feature type="compositionally biased region" description="Polar residues" evidence="3">
    <location>
        <begin position="803"/>
        <end position="820"/>
    </location>
</feature>
<dbReference type="AlphaFoldDB" id="A0A2T3Z094"/>
<reference evidence="5 6" key="1">
    <citation type="submission" date="2016-07" db="EMBL/GenBank/DDBJ databases">
        <title>Multiple horizontal gene transfer events from other fungi enriched the ability of initially mycotrophic Trichoderma (Ascomycota) to feed on dead plant biomass.</title>
        <authorList>
            <consortium name="DOE Joint Genome Institute"/>
            <person name="Aerts A."/>
            <person name="Atanasova L."/>
            <person name="Chenthamara K."/>
            <person name="Zhang J."/>
            <person name="Grujic M."/>
            <person name="Henrissat B."/>
            <person name="Kuo A."/>
            <person name="Salamov A."/>
            <person name="Lipzen A."/>
            <person name="Labutti K."/>
            <person name="Barry K."/>
            <person name="Miao Y."/>
            <person name="Rahimi M.J."/>
            <person name="Shen Q."/>
            <person name="Grigoriev I.V."/>
            <person name="Kubicek C.P."/>
            <person name="Druzhinina I.S."/>
        </authorList>
    </citation>
    <scope>NUCLEOTIDE SEQUENCE [LARGE SCALE GENOMIC DNA]</scope>
    <source>
        <strain evidence="5 6">CBS 433.97</strain>
    </source>
</reference>
<feature type="compositionally biased region" description="Low complexity" evidence="3">
    <location>
        <begin position="821"/>
        <end position="839"/>
    </location>
</feature>
<feature type="compositionally biased region" description="Low complexity" evidence="3">
    <location>
        <begin position="875"/>
        <end position="884"/>
    </location>
</feature>
<feature type="region of interest" description="Disordered" evidence="3">
    <location>
        <begin position="1"/>
        <end position="87"/>
    </location>
</feature>
<feature type="compositionally biased region" description="Basic and acidic residues" evidence="3">
    <location>
        <begin position="42"/>
        <end position="52"/>
    </location>
</feature>
<keyword evidence="6" id="KW-1185">Reference proteome</keyword>
<evidence type="ECO:0000256" key="3">
    <source>
        <dbReference type="SAM" id="MobiDB-lite"/>
    </source>
</evidence>
<feature type="compositionally biased region" description="Polar residues" evidence="3">
    <location>
        <begin position="531"/>
        <end position="544"/>
    </location>
</feature>
<evidence type="ECO:0000256" key="1">
    <source>
        <dbReference type="ARBA" id="ARBA00022443"/>
    </source>
</evidence>
<feature type="compositionally biased region" description="Basic and acidic residues" evidence="3">
    <location>
        <begin position="545"/>
        <end position="555"/>
    </location>
</feature>
<dbReference type="Gene3D" id="2.30.30.40">
    <property type="entry name" value="SH3 Domains"/>
    <property type="match status" value="1"/>
</dbReference>
<dbReference type="GO" id="GO:0008104">
    <property type="term" value="P:intracellular protein localization"/>
    <property type="evidence" value="ECO:0007669"/>
    <property type="project" value="TreeGrafter"/>
</dbReference>
<dbReference type="PROSITE" id="PS50002">
    <property type="entry name" value="SH3"/>
    <property type="match status" value="1"/>
</dbReference>
<dbReference type="InterPro" id="IPR001452">
    <property type="entry name" value="SH3_domain"/>
</dbReference>
<dbReference type="InterPro" id="IPR036028">
    <property type="entry name" value="SH3-like_dom_sf"/>
</dbReference>
<feature type="compositionally biased region" description="Basic and acidic residues" evidence="3">
    <location>
        <begin position="563"/>
        <end position="573"/>
    </location>
</feature>
<dbReference type="GO" id="GO:0051286">
    <property type="term" value="C:cell tip"/>
    <property type="evidence" value="ECO:0007669"/>
    <property type="project" value="TreeGrafter"/>
</dbReference>
<dbReference type="PANTHER" id="PTHR47775:SF1">
    <property type="entry name" value="BUD SITE SELECTION PROTEIN 14"/>
    <property type="match status" value="1"/>
</dbReference>
<gene>
    <name evidence="5" type="ORF">M441DRAFT_446896</name>
</gene>
<feature type="compositionally biased region" description="Polar residues" evidence="3">
    <location>
        <begin position="776"/>
        <end position="787"/>
    </location>
</feature>
<accession>A0A2T3Z094</accession>
<evidence type="ECO:0000313" key="5">
    <source>
        <dbReference type="EMBL" id="PTB38190.1"/>
    </source>
</evidence>
<dbReference type="STRING" id="1042311.A0A2T3Z094"/>
<dbReference type="EMBL" id="KZ679266">
    <property type="protein sequence ID" value="PTB38190.1"/>
    <property type="molecule type" value="Genomic_DNA"/>
</dbReference>
<sequence length="962" mass="106148">MTRPSIIRADTIDLQDHHAPSAQDQSAHRDRRPAARAPHQAETLRDVAHKTAQEQSRSPRAALSARYNGPPYTDTDTDTDSDSDTDTANMDVYQQHQHQQDPLAVAQNGGMADDDDIEDDGDLDDDMMDRISSSPSIEDGACSNSVTVTPVAWPRRVSSLTSIPRTPWASLHLHPNTPSPPIPSTRDTDFLQQIRIGHHHLLSGEYAECSDQYENEDDGDDDDFDNDGGCDVEEAVEHDPVVDENGDWAISQDLAHRTFGAIEDGKTYDYAIRHDCGCGCGCIHQDAFIYETQADIEEADTSLTIPYNQSFEEDDDSDFSLPNDPRFIDYGWAAECLHEPEDIDFDFVYALHTFVATVEGQANATKGDTMVLLDDSNSYWWLVRVVKDSSIGYLPAEHIETPTERLARLNKHRNIDLSSTMLTDTQADGKPKTGFSIGIKKKATVAFAEPTYHNYNPDYSSDEEDLDELLEGTQEKKAALSEDDDAADDTAKVEPLKTKSSKAAKQPEPTKDDSSDDEDRGSLDIVEKNGPSISRNGNIRNTDSFFKDDTAETKKITLTPNLLRDDAPPRESSDSIGSKSRTSLDKLEKELMSDKDRKKNKDKDKDKKSGGLRGFFSRKDKKRSPNDDGPDGEPRESEERQSEEHSSPEKARQPAKLQKPQARVEPSINDKTANSTVELASYLAESRINDVSNVPPPSMRIVNPETNETHEVPSHQPPRGRPSLEQPMSPTARRGEVVPSPRAAAAPRSPYAHLDLSDSDDSDDGEAILDQMPKPKSSSTLAATNAVQEEEQEEPIIPRSFPESHTPSTGDKTPASQQQTSAGSRPRSPSEASPESPIAPSDPPALMVDTSSPEDRSPTVSPSPELTQPAEGRSKSSSSSTGSKEQTWDDMKLRAFFDEPEHIRDLLVVVYDKTDVVPASSDHPVVGGLFREQNAKLAEITTQLDNMLGDWLARKQRTRGSL</sequence>
<protein>
    <recommendedName>
        <fullName evidence="4">SH3 domain-containing protein</fullName>
    </recommendedName>
</protein>
<feature type="domain" description="SH3" evidence="4">
    <location>
        <begin position="343"/>
        <end position="404"/>
    </location>
</feature>
<feature type="compositionally biased region" description="Acidic residues" evidence="3">
    <location>
        <begin position="757"/>
        <end position="767"/>
    </location>
</feature>
<feature type="region of interest" description="Disordered" evidence="3">
    <location>
        <begin position="686"/>
        <end position="889"/>
    </location>
</feature>
<name>A0A2T3Z094_TRIA4</name>